<organism evidence="1 2">
    <name type="scientific">Arcicella rigui</name>
    <dbReference type="NCBI Taxonomy" id="797020"/>
    <lineage>
        <taxon>Bacteria</taxon>
        <taxon>Pseudomonadati</taxon>
        <taxon>Bacteroidota</taxon>
        <taxon>Cytophagia</taxon>
        <taxon>Cytophagales</taxon>
        <taxon>Flectobacillaceae</taxon>
        <taxon>Arcicella</taxon>
    </lineage>
</organism>
<proteinExistence type="predicted"/>
<gene>
    <name evidence="1" type="ORF">VB248_02070</name>
</gene>
<dbReference type="EMBL" id="JAYFUM010000002">
    <property type="protein sequence ID" value="MEA5137900.1"/>
    <property type="molecule type" value="Genomic_DNA"/>
</dbReference>
<comment type="caution">
    <text evidence="1">The sequence shown here is derived from an EMBL/GenBank/DDBJ whole genome shotgun (WGS) entry which is preliminary data.</text>
</comment>
<evidence type="ECO:0008006" key="3">
    <source>
        <dbReference type="Google" id="ProtNLM"/>
    </source>
</evidence>
<protein>
    <recommendedName>
        <fullName evidence="3">AlgX/AlgJ SGNH hydrolase-like domain-containing protein</fullName>
    </recommendedName>
</protein>
<name>A0ABU5Q4Y3_9BACT</name>
<evidence type="ECO:0000313" key="1">
    <source>
        <dbReference type="EMBL" id="MEA5137900.1"/>
    </source>
</evidence>
<accession>A0ABU5Q4Y3</accession>
<evidence type="ECO:0000313" key="2">
    <source>
        <dbReference type="Proteomes" id="UP001302949"/>
    </source>
</evidence>
<dbReference type="Proteomes" id="UP001302949">
    <property type="component" value="Unassembled WGS sequence"/>
</dbReference>
<dbReference type="RefSeq" id="WP_323295070.1">
    <property type="nucleotide sequence ID" value="NZ_JAYFUM010000002.1"/>
</dbReference>
<sequence length="342" mass="40296">MLKSVLKYSVLLLAIFLWLQAYFPAIYSSTKLFPDDYRNGDLYRLSYLPQFKEKAIDCHKNASSQSPKLPVHLYIIGDSFTEEQRVNESDFQAEKYQYVHWANLKHIQLDSTKKNILILESVERATKEHLSQDANNFQTEALVENETPQHFTFRQNLTQKWDKIKSIAFPAGTEERLEHTLFNYDFFLWFRELKAKMNLAIFNRIEPKVILSKNQKHLFYFEEADSTHGRSSFFPVTEAQIDTFVTHANNSREKYLKAGFDEVYLSIIPNKVSLQSPDLGNYNHLIERIQTNPKLNIPVIDAYQLFKQYPEKYYLKSDTHWNCEGRDLWLGIVNQLINSKKN</sequence>
<keyword evidence="2" id="KW-1185">Reference proteome</keyword>
<reference evidence="1 2" key="1">
    <citation type="submission" date="2023-12" db="EMBL/GenBank/DDBJ databases">
        <title>Novel species of the genus Arcicella isolated from rivers.</title>
        <authorList>
            <person name="Lu H."/>
        </authorList>
    </citation>
    <scope>NUCLEOTIDE SEQUENCE [LARGE SCALE GENOMIC DNA]</scope>
    <source>
        <strain evidence="1 2">KCTC 23307</strain>
    </source>
</reference>
<dbReference type="SUPFAM" id="SSF52266">
    <property type="entry name" value="SGNH hydrolase"/>
    <property type="match status" value="1"/>
</dbReference>